<evidence type="ECO:0000313" key="2">
    <source>
        <dbReference type="Proteomes" id="UP000008142"/>
    </source>
</evidence>
<proteinExistence type="predicted"/>
<dbReference type="AlphaFoldDB" id="F0UUN5"/>
<accession>F0UUN5</accession>
<protein>
    <submittedName>
        <fullName evidence="1">Uncharacterized protein</fullName>
    </submittedName>
</protein>
<dbReference type="EMBL" id="DS990643">
    <property type="protein sequence ID" value="EGC49612.1"/>
    <property type="molecule type" value="Genomic_DNA"/>
</dbReference>
<sequence length="218" mass="25639">MREEFRRRAHALLGVGLEGSSAWTQPPCLIQAGISVTTAAHDWDLDFDLGIRRKRNKFSQVFHLWQYLDISQFRNDRDGSRDWPIKTDDYLGLFRELEPLFIDDESSDQIDQLPISSEHPNRIYPRRNNSWKIERTQYSDEMVKYQKKVNGVGKVKREILRTAAASERIATTGSRLIDARVFLITLKKILSPRTADCQYEIRLKYENLRRTPKRNLKE</sequence>
<dbReference type="Proteomes" id="UP000008142">
    <property type="component" value="Unassembled WGS sequence"/>
</dbReference>
<dbReference type="OrthoDB" id="4187030at2759"/>
<dbReference type="HOGENOM" id="CLU_1128797_0_0_1"/>
<dbReference type="OMA" id="SWKIERT"/>
<evidence type="ECO:0000313" key="1">
    <source>
        <dbReference type="EMBL" id="EGC49612.1"/>
    </source>
</evidence>
<dbReference type="VEuPathDB" id="FungiDB:I7I53_08972"/>
<name>F0UUN5_AJEC8</name>
<gene>
    <name evidence="1" type="ORF">HCEG_08827</name>
</gene>
<reference evidence="2" key="1">
    <citation type="submission" date="2008-07" db="EMBL/GenBank/DDBJ databases">
        <title>Annotation of Ajellomyces capsulatus strain H88.</title>
        <authorList>
            <person name="Champion M."/>
            <person name="Cuomo C."/>
            <person name="Ma L.-J."/>
            <person name="Henn M.R."/>
            <person name="Sil A."/>
            <person name="Goldman B."/>
            <person name="Young S.K."/>
            <person name="Kodira C.D."/>
            <person name="Zeng Q."/>
            <person name="Koehrsen M."/>
            <person name="Alvarado L."/>
            <person name="Berlin A."/>
            <person name="Borenstein D."/>
            <person name="Chen Z."/>
            <person name="Engels R."/>
            <person name="Freedman E."/>
            <person name="Gellesch M."/>
            <person name="Goldberg J."/>
            <person name="Griggs A."/>
            <person name="Gujja S."/>
            <person name="Heiman D."/>
            <person name="Hepburn T."/>
            <person name="Howarth C."/>
            <person name="Jen D."/>
            <person name="Larson L."/>
            <person name="Lewis B."/>
            <person name="Mehta T."/>
            <person name="Park D."/>
            <person name="Pearson M."/>
            <person name="Roberts A."/>
            <person name="Saif S."/>
            <person name="Shea T."/>
            <person name="Shenoy N."/>
            <person name="Sisk P."/>
            <person name="Stolte C."/>
            <person name="Sykes S."/>
            <person name="Walk T."/>
            <person name="White J."/>
            <person name="Yandava C."/>
            <person name="Klein B."/>
            <person name="McEwen J.G."/>
            <person name="Puccia R."/>
            <person name="Goldman G.H."/>
            <person name="Felipe M.S."/>
            <person name="Nino-Vega G."/>
            <person name="San-Blas G."/>
            <person name="Taylor J."/>
            <person name="Mendoza L."/>
            <person name="Galagan J."/>
            <person name="Nusbaum C."/>
            <person name="Birren B."/>
        </authorList>
    </citation>
    <scope>NUCLEOTIDE SEQUENCE [LARGE SCALE GENOMIC DNA]</scope>
    <source>
        <strain evidence="2">H88</strain>
    </source>
</reference>
<organism evidence="2">
    <name type="scientific">Ajellomyces capsulatus (strain H88)</name>
    <name type="common">Darling's disease fungus</name>
    <name type="synonym">Histoplasma capsulatum</name>
    <dbReference type="NCBI Taxonomy" id="544711"/>
    <lineage>
        <taxon>Eukaryota</taxon>
        <taxon>Fungi</taxon>
        <taxon>Dikarya</taxon>
        <taxon>Ascomycota</taxon>
        <taxon>Pezizomycotina</taxon>
        <taxon>Eurotiomycetes</taxon>
        <taxon>Eurotiomycetidae</taxon>
        <taxon>Onygenales</taxon>
        <taxon>Ajellomycetaceae</taxon>
        <taxon>Histoplasma</taxon>
    </lineage>
</organism>